<dbReference type="SUPFAM" id="SSF54928">
    <property type="entry name" value="RNA-binding domain, RBD"/>
    <property type="match status" value="1"/>
</dbReference>
<keyword evidence="5" id="KW-0539">Nucleus</keyword>
<evidence type="ECO:0000259" key="7">
    <source>
        <dbReference type="PROSITE" id="PS50199"/>
    </source>
</evidence>
<reference evidence="8" key="2">
    <citation type="submission" date="2014-03" db="EMBL/GenBank/DDBJ databases">
        <authorList>
            <person name="Genoscope - CEA"/>
        </authorList>
    </citation>
    <scope>NUCLEOTIDE SEQUENCE</scope>
</reference>
<evidence type="ECO:0000313" key="8">
    <source>
        <dbReference type="EMBL" id="CDQ96254.1"/>
    </source>
</evidence>
<organism evidence="8 9">
    <name type="scientific">Oncorhynchus mykiss</name>
    <name type="common">Rainbow trout</name>
    <name type="synonym">Salmo gairdneri</name>
    <dbReference type="NCBI Taxonomy" id="8022"/>
    <lineage>
        <taxon>Eukaryota</taxon>
        <taxon>Metazoa</taxon>
        <taxon>Chordata</taxon>
        <taxon>Craniata</taxon>
        <taxon>Vertebrata</taxon>
        <taxon>Euteleostomi</taxon>
        <taxon>Actinopterygii</taxon>
        <taxon>Neopterygii</taxon>
        <taxon>Teleostei</taxon>
        <taxon>Protacanthopterygii</taxon>
        <taxon>Salmoniformes</taxon>
        <taxon>Salmonidae</taxon>
        <taxon>Salmoninae</taxon>
        <taxon>Oncorhynchus</taxon>
    </lineage>
</organism>
<evidence type="ECO:0000256" key="4">
    <source>
        <dbReference type="ARBA" id="ARBA00022833"/>
    </source>
</evidence>
<dbReference type="AlphaFoldDB" id="A0A060Z3I1"/>
<dbReference type="InterPro" id="IPR012677">
    <property type="entry name" value="Nucleotide-bd_a/b_plait_sf"/>
</dbReference>
<dbReference type="Gene3D" id="4.10.1060.10">
    <property type="entry name" value="Zinc finger, RanBP2-type"/>
    <property type="match status" value="1"/>
</dbReference>
<dbReference type="SMART" id="SM00547">
    <property type="entry name" value="ZnF_RBZ"/>
    <property type="match status" value="1"/>
</dbReference>
<comment type="subcellular location">
    <subcellularLocation>
        <location evidence="1">Nucleus</location>
    </subcellularLocation>
</comment>
<dbReference type="FunFam" id="4.10.1060.10:FF:000005">
    <property type="entry name" value="RNA-binding protein 10 isoform X2"/>
    <property type="match status" value="1"/>
</dbReference>
<protein>
    <recommendedName>
        <fullName evidence="7">RanBP2-type domain-containing protein</fullName>
    </recommendedName>
</protein>
<dbReference type="GO" id="GO:0003723">
    <property type="term" value="F:RNA binding"/>
    <property type="evidence" value="ECO:0007669"/>
    <property type="project" value="TreeGrafter"/>
</dbReference>
<evidence type="ECO:0000256" key="6">
    <source>
        <dbReference type="PROSITE-ProRule" id="PRU00322"/>
    </source>
</evidence>
<dbReference type="Proteomes" id="UP000193380">
    <property type="component" value="Unassembled WGS sequence"/>
</dbReference>
<keyword evidence="3 6" id="KW-0863">Zinc-finger</keyword>
<dbReference type="EMBL" id="FR924800">
    <property type="protein sequence ID" value="CDQ96254.1"/>
    <property type="molecule type" value="Genomic_DNA"/>
</dbReference>
<keyword evidence="2" id="KW-0479">Metal-binding</keyword>
<dbReference type="PANTHER" id="PTHR13948:SF4">
    <property type="entry name" value="RNA-BINDING PROTEIN 10"/>
    <property type="match status" value="1"/>
</dbReference>
<dbReference type="GO" id="GO:0008270">
    <property type="term" value="F:zinc ion binding"/>
    <property type="evidence" value="ECO:0007669"/>
    <property type="project" value="UniProtKB-KW"/>
</dbReference>
<gene>
    <name evidence="8" type="ORF">GSONMT00059490001</name>
</gene>
<dbReference type="PaxDb" id="8022-A0A060Z3I1"/>
<keyword evidence="4" id="KW-0862">Zinc</keyword>
<dbReference type="PROSITE" id="PS01358">
    <property type="entry name" value="ZF_RANBP2_1"/>
    <property type="match status" value="1"/>
</dbReference>
<evidence type="ECO:0000256" key="1">
    <source>
        <dbReference type="ARBA" id="ARBA00004123"/>
    </source>
</evidence>
<feature type="domain" description="RanBP2-type" evidence="7">
    <location>
        <begin position="20"/>
        <end position="50"/>
    </location>
</feature>
<dbReference type="InterPro" id="IPR035979">
    <property type="entry name" value="RBD_domain_sf"/>
</dbReference>
<dbReference type="Gene3D" id="3.30.70.330">
    <property type="match status" value="1"/>
</dbReference>
<dbReference type="InterPro" id="IPR001876">
    <property type="entry name" value="Znf_RanBP2"/>
</dbReference>
<dbReference type="Pfam" id="PF00641">
    <property type="entry name" value="Zn_ribbon_RanBP"/>
    <property type="match status" value="1"/>
</dbReference>
<dbReference type="STRING" id="8022.A0A060Z3I1"/>
<dbReference type="GO" id="GO:0000398">
    <property type="term" value="P:mRNA splicing, via spliceosome"/>
    <property type="evidence" value="ECO:0007669"/>
    <property type="project" value="TreeGrafter"/>
</dbReference>
<evidence type="ECO:0000256" key="3">
    <source>
        <dbReference type="ARBA" id="ARBA00022771"/>
    </source>
</evidence>
<proteinExistence type="predicted"/>
<sequence>MVLSVLDQRVSMHYSEPKPRANEDWLCNKCGVQNFKRREKCFKCGVPKSEAELKLPQLRELPLGGHQMDGAQGLLPLHALYQPAAATSTALTKAGATNTQQPEVANDTLILRNLGPHTSLESILSTLSPFATLSPSNVRLIKDKQTQLNRGFAFLQLSTIVVRRYQQLYYSGEEIPTDVYYSGEEIPTTLYYSGEEIPTDVYYSGEEVPTTLL</sequence>
<dbReference type="PROSITE" id="PS50199">
    <property type="entry name" value="ZF_RANBP2_2"/>
    <property type="match status" value="1"/>
</dbReference>
<reference evidence="8" key="1">
    <citation type="journal article" date="2014" name="Nat. Commun.">
        <title>The rainbow trout genome provides novel insights into evolution after whole-genome duplication in vertebrates.</title>
        <authorList>
            <person name="Berthelot C."/>
            <person name="Brunet F."/>
            <person name="Chalopin D."/>
            <person name="Juanchich A."/>
            <person name="Bernard M."/>
            <person name="Noel B."/>
            <person name="Bento P."/>
            <person name="Da Silva C."/>
            <person name="Labadie K."/>
            <person name="Alberti A."/>
            <person name="Aury J.M."/>
            <person name="Louis A."/>
            <person name="Dehais P."/>
            <person name="Bardou P."/>
            <person name="Montfort J."/>
            <person name="Klopp C."/>
            <person name="Cabau C."/>
            <person name="Gaspin C."/>
            <person name="Thorgaard G.H."/>
            <person name="Boussaha M."/>
            <person name="Quillet E."/>
            <person name="Guyomard R."/>
            <person name="Galiana D."/>
            <person name="Bobe J."/>
            <person name="Volff J.N."/>
            <person name="Genet C."/>
            <person name="Wincker P."/>
            <person name="Jaillon O."/>
            <person name="Roest Crollius H."/>
            <person name="Guiguen Y."/>
        </authorList>
    </citation>
    <scope>NUCLEOTIDE SEQUENCE [LARGE SCALE GENOMIC DNA]</scope>
</reference>
<evidence type="ECO:0000256" key="5">
    <source>
        <dbReference type="ARBA" id="ARBA00023242"/>
    </source>
</evidence>
<dbReference type="SUPFAM" id="SSF90209">
    <property type="entry name" value="Ran binding protein zinc finger-like"/>
    <property type="match status" value="1"/>
</dbReference>
<dbReference type="PANTHER" id="PTHR13948">
    <property type="entry name" value="RNA-BINDING PROTEIN"/>
    <property type="match status" value="1"/>
</dbReference>
<accession>A0A060Z3I1</accession>
<evidence type="ECO:0000256" key="2">
    <source>
        <dbReference type="ARBA" id="ARBA00022723"/>
    </source>
</evidence>
<evidence type="ECO:0000313" key="9">
    <source>
        <dbReference type="Proteomes" id="UP000193380"/>
    </source>
</evidence>
<dbReference type="InterPro" id="IPR036443">
    <property type="entry name" value="Znf_RanBP2_sf"/>
</dbReference>
<name>A0A060Z3I1_ONCMY</name>
<dbReference type="GO" id="GO:0005634">
    <property type="term" value="C:nucleus"/>
    <property type="evidence" value="ECO:0007669"/>
    <property type="project" value="UniProtKB-SubCell"/>
</dbReference>